<dbReference type="PANTHER" id="PTHR30474">
    <property type="entry name" value="CELL CYCLE PROTEIN"/>
    <property type="match status" value="1"/>
</dbReference>
<dbReference type="PANTHER" id="PTHR30474:SF3">
    <property type="entry name" value="PEPTIDOGLYCAN GLYCOSYLTRANSFERASE RODA"/>
    <property type="match status" value="1"/>
</dbReference>
<protein>
    <submittedName>
        <fullName evidence="8">Cell division protein FtsW</fullName>
    </submittedName>
</protein>
<accession>A0A2U2MRZ4</accession>
<evidence type="ECO:0000256" key="5">
    <source>
        <dbReference type="ARBA" id="ARBA00023136"/>
    </source>
</evidence>
<feature type="transmembrane region" description="Helical" evidence="7">
    <location>
        <begin position="167"/>
        <end position="187"/>
    </location>
</feature>
<sequence length="575" mass="62214">MIIRRLRQASLLALAAIIVVLGFFQMFMRVEGSFPPAYTTRLGIVGALFLVFWIVLVRFQPYTSQVILPCVMLLSGTGVLMIARIDSQNDTFGGRTTTVGLNQLTWLALALVLCILLVIFLKDYRVLRRFSYVSMVTGLALLLSPMIPGLGKEIQGARIWIGFGSHSLQPGEFAKLFLAFFFAAYLFDHRDQLAVGGKKVLGLRLPRLKDLGPIIVVWAVCMGVLVLQHDLGTSLMFFAMFVSMLYVATGQKSWIIIGGLFFAGGAVLASMIFTHVGNRVNAWLHPFDYAVYNAVGGSMQLVQGVFGLATGGMTGTGLGQGHPIVTPLANSDFIYSSLGEELGMAGLFAVLTMYLIIIGAGMVTAMKVSDGFGKLLASGLVFTMAFQVFTVVGGITLVIPLTGLTMPYLAAGGSSLIANCILATLLLIIANAANKPEEDMDSDTFQYEALMAIREKEKEKQAEAAARAEQEAQAGTLPKDMPYAQQAMQEARTGDREATEVITAGRHTPGGRHGAHAIRRRQQQDEWNAQDGDTLSSGASPTSNWPASPTSNWPASPRTPRTTSNASPNERRTRR</sequence>
<dbReference type="GO" id="GO:0008360">
    <property type="term" value="P:regulation of cell shape"/>
    <property type="evidence" value="ECO:0007669"/>
    <property type="project" value="UniProtKB-KW"/>
</dbReference>
<feature type="region of interest" description="Disordered" evidence="6">
    <location>
        <begin position="461"/>
        <end position="575"/>
    </location>
</feature>
<keyword evidence="8" id="KW-0132">Cell division</keyword>
<organism evidence="8 9">
    <name type="scientific">Bifidobacterium catulorum</name>
    <dbReference type="NCBI Taxonomy" id="1630173"/>
    <lineage>
        <taxon>Bacteria</taxon>
        <taxon>Bacillati</taxon>
        <taxon>Actinomycetota</taxon>
        <taxon>Actinomycetes</taxon>
        <taxon>Bifidobacteriales</taxon>
        <taxon>Bifidobacteriaceae</taxon>
        <taxon>Bifidobacterium</taxon>
    </lineage>
</organism>
<feature type="compositionally biased region" description="Polar residues" evidence="6">
    <location>
        <begin position="525"/>
        <end position="568"/>
    </location>
</feature>
<evidence type="ECO:0000256" key="1">
    <source>
        <dbReference type="ARBA" id="ARBA00004141"/>
    </source>
</evidence>
<evidence type="ECO:0000256" key="4">
    <source>
        <dbReference type="ARBA" id="ARBA00022989"/>
    </source>
</evidence>
<feature type="transmembrane region" description="Helical" evidence="7">
    <location>
        <begin position="66"/>
        <end position="83"/>
    </location>
</feature>
<feature type="transmembrane region" description="Helical" evidence="7">
    <location>
        <begin position="408"/>
        <end position="430"/>
    </location>
</feature>
<dbReference type="Proteomes" id="UP000245753">
    <property type="component" value="Unassembled WGS sequence"/>
</dbReference>
<dbReference type="Pfam" id="PF01098">
    <property type="entry name" value="FTSW_RODA_SPOVE"/>
    <property type="match status" value="1"/>
</dbReference>
<feature type="transmembrane region" description="Helical" evidence="7">
    <location>
        <begin position="231"/>
        <end position="248"/>
    </location>
</feature>
<keyword evidence="4 7" id="KW-1133">Transmembrane helix</keyword>
<comment type="caution">
    <text evidence="8">The sequence shown here is derived from an EMBL/GenBank/DDBJ whole genome shotgun (WGS) entry which is preliminary data.</text>
</comment>
<dbReference type="InterPro" id="IPR001182">
    <property type="entry name" value="FtsW/RodA"/>
</dbReference>
<feature type="transmembrane region" description="Helical" evidence="7">
    <location>
        <begin position="342"/>
        <end position="363"/>
    </location>
</feature>
<feature type="transmembrane region" description="Helical" evidence="7">
    <location>
        <begin position="103"/>
        <end position="121"/>
    </location>
</feature>
<feature type="transmembrane region" description="Helical" evidence="7">
    <location>
        <begin position="130"/>
        <end position="147"/>
    </location>
</feature>
<dbReference type="GO" id="GO:0015648">
    <property type="term" value="F:lipid-linked peptidoglycan transporter activity"/>
    <property type="evidence" value="ECO:0007669"/>
    <property type="project" value="TreeGrafter"/>
</dbReference>
<gene>
    <name evidence="8" type="ORF">DF200_06920</name>
</gene>
<feature type="transmembrane region" description="Helical" evidence="7">
    <location>
        <begin position="208"/>
        <end position="225"/>
    </location>
</feature>
<evidence type="ECO:0000256" key="2">
    <source>
        <dbReference type="ARBA" id="ARBA00022692"/>
    </source>
</evidence>
<feature type="transmembrane region" description="Helical" evidence="7">
    <location>
        <begin position="9"/>
        <end position="28"/>
    </location>
</feature>
<dbReference type="GO" id="GO:0032153">
    <property type="term" value="C:cell division site"/>
    <property type="evidence" value="ECO:0007669"/>
    <property type="project" value="TreeGrafter"/>
</dbReference>
<evidence type="ECO:0000256" key="3">
    <source>
        <dbReference type="ARBA" id="ARBA00022960"/>
    </source>
</evidence>
<feature type="transmembrane region" description="Helical" evidence="7">
    <location>
        <begin position="40"/>
        <end position="59"/>
    </location>
</feature>
<name>A0A2U2MRZ4_9BIFI</name>
<dbReference type="AlphaFoldDB" id="A0A2U2MRZ4"/>
<evidence type="ECO:0000313" key="8">
    <source>
        <dbReference type="EMBL" id="PWG59604.1"/>
    </source>
</evidence>
<feature type="transmembrane region" description="Helical" evidence="7">
    <location>
        <begin position="255"/>
        <end position="276"/>
    </location>
</feature>
<dbReference type="RefSeq" id="WP_109137551.1">
    <property type="nucleotide sequence ID" value="NZ_QFFN01000017.1"/>
</dbReference>
<proteinExistence type="predicted"/>
<feature type="compositionally biased region" description="Basic and acidic residues" evidence="6">
    <location>
        <begin position="461"/>
        <end position="470"/>
    </location>
</feature>
<keyword evidence="9" id="KW-1185">Reference proteome</keyword>
<keyword evidence="2 7" id="KW-0812">Transmembrane</keyword>
<dbReference type="EMBL" id="QFFN01000017">
    <property type="protein sequence ID" value="PWG59604.1"/>
    <property type="molecule type" value="Genomic_DNA"/>
</dbReference>
<keyword evidence="8" id="KW-0131">Cell cycle</keyword>
<keyword evidence="5 7" id="KW-0472">Membrane</keyword>
<comment type="subcellular location">
    <subcellularLocation>
        <location evidence="1">Membrane</location>
        <topology evidence="1">Multi-pass membrane protein</topology>
    </subcellularLocation>
</comment>
<evidence type="ECO:0000313" key="9">
    <source>
        <dbReference type="Proteomes" id="UP000245753"/>
    </source>
</evidence>
<keyword evidence="3" id="KW-0133">Cell shape</keyword>
<feature type="compositionally biased region" description="Basic residues" evidence="6">
    <location>
        <begin position="509"/>
        <end position="521"/>
    </location>
</feature>
<dbReference type="GO" id="GO:0005886">
    <property type="term" value="C:plasma membrane"/>
    <property type="evidence" value="ECO:0007669"/>
    <property type="project" value="TreeGrafter"/>
</dbReference>
<reference evidence="8 9" key="1">
    <citation type="journal article" date="2018" name="Int. J. Syst. Evol. Microbiol.">
        <title>Bifidobacterium catulorum sp. nov., a novel taxon from the faeces of the baby common marmoset (Callithrix jacchus).</title>
        <authorList>
            <person name="Modesto M."/>
            <person name="Michelini S."/>
            <person name="Oki K."/>
            <person name="Biavati B."/>
            <person name="Watanabe K."/>
            <person name="Mattarelli P."/>
        </authorList>
    </citation>
    <scope>NUCLEOTIDE SEQUENCE [LARGE SCALE GENOMIC DNA]</scope>
    <source>
        <strain evidence="8 9">MRM 8.19</strain>
    </source>
</reference>
<dbReference type="GO" id="GO:0051301">
    <property type="term" value="P:cell division"/>
    <property type="evidence" value="ECO:0007669"/>
    <property type="project" value="UniProtKB-KW"/>
</dbReference>
<feature type="transmembrane region" description="Helical" evidence="7">
    <location>
        <begin position="375"/>
        <end position="402"/>
    </location>
</feature>
<evidence type="ECO:0000256" key="6">
    <source>
        <dbReference type="SAM" id="MobiDB-lite"/>
    </source>
</evidence>
<dbReference type="OrthoDB" id="9812661at2"/>
<evidence type="ECO:0000256" key="7">
    <source>
        <dbReference type="SAM" id="Phobius"/>
    </source>
</evidence>